<sequence>MRNAGHPVAAHLTIEENLRLLLERRALYFEFKEKIESRIKTLKLDQETAGRRLAAVKPDLVPLHKRREALQRLLEAIGLNDEVVAKILDAQNEPDKNLRPPATLESNSGPARSENRPDLPEAGAGEPKLIRLTKNTSFKNGFVARDLCQMAKTSRKSGIMAVVKKSPPKLGSDYIPPQSVLEVVDHWLMKPSSSKQEAFNLLMENNEKFGDGKKIKIAKDGTFLIRPSETKHGFYALSVVCKQKIQNCMIEKKISEPKFNAEDQSPASSAQQRYSFGFEGTENYFACLSDLVKYYSRNSLKSHNPDLDVTLMHPALLNRSKQ</sequence>
<evidence type="ECO:0000313" key="4">
    <source>
        <dbReference type="Proteomes" id="UP000887565"/>
    </source>
</evidence>
<dbReference type="SUPFAM" id="SSF55550">
    <property type="entry name" value="SH2 domain"/>
    <property type="match status" value="1"/>
</dbReference>
<dbReference type="InterPro" id="IPR036860">
    <property type="entry name" value="SH2_dom_sf"/>
</dbReference>
<dbReference type="Proteomes" id="UP000887565">
    <property type="component" value="Unplaced"/>
</dbReference>
<feature type="region of interest" description="Disordered" evidence="2">
    <location>
        <begin position="92"/>
        <end position="127"/>
    </location>
</feature>
<keyword evidence="1" id="KW-0727">SH2 domain</keyword>
<evidence type="ECO:0000259" key="3">
    <source>
        <dbReference type="PROSITE" id="PS50001"/>
    </source>
</evidence>
<organism evidence="4 5">
    <name type="scientific">Romanomermis culicivorax</name>
    <name type="common">Nematode worm</name>
    <dbReference type="NCBI Taxonomy" id="13658"/>
    <lineage>
        <taxon>Eukaryota</taxon>
        <taxon>Metazoa</taxon>
        <taxon>Ecdysozoa</taxon>
        <taxon>Nematoda</taxon>
        <taxon>Enoplea</taxon>
        <taxon>Dorylaimia</taxon>
        <taxon>Mermithida</taxon>
        <taxon>Mermithoidea</taxon>
        <taxon>Mermithidae</taxon>
        <taxon>Romanomermis</taxon>
    </lineage>
</organism>
<dbReference type="InterPro" id="IPR000980">
    <property type="entry name" value="SH2"/>
</dbReference>
<evidence type="ECO:0000313" key="5">
    <source>
        <dbReference type="WBParaSite" id="nRc.2.0.1.t48231-RA"/>
    </source>
</evidence>
<dbReference type="Pfam" id="PF00017">
    <property type="entry name" value="SH2"/>
    <property type="match status" value="1"/>
</dbReference>
<dbReference type="PRINTS" id="PR00401">
    <property type="entry name" value="SH2DOMAIN"/>
</dbReference>
<reference evidence="5" key="1">
    <citation type="submission" date="2022-11" db="UniProtKB">
        <authorList>
            <consortium name="WormBaseParasite"/>
        </authorList>
    </citation>
    <scope>IDENTIFICATION</scope>
</reference>
<dbReference type="InterPro" id="IPR032498">
    <property type="entry name" value="PI3K_P85_iSH2"/>
</dbReference>
<dbReference type="PROSITE" id="PS50001">
    <property type="entry name" value="SH2"/>
    <property type="match status" value="1"/>
</dbReference>
<feature type="domain" description="SH2" evidence="3">
    <location>
        <begin position="187"/>
        <end position="315"/>
    </location>
</feature>
<dbReference type="Pfam" id="PF16454">
    <property type="entry name" value="PI3K_P85_iSH2"/>
    <property type="match status" value="1"/>
</dbReference>
<accession>A0A915LEF6</accession>
<proteinExistence type="predicted"/>
<protein>
    <submittedName>
        <fullName evidence="5">SH2 domain-containing protein</fullName>
    </submittedName>
</protein>
<dbReference type="Gene3D" id="1.10.287.1490">
    <property type="match status" value="1"/>
</dbReference>
<evidence type="ECO:0000256" key="2">
    <source>
        <dbReference type="SAM" id="MobiDB-lite"/>
    </source>
</evidence>
<dbReference type="Gene3D" id="3.30.505.10">
    <property type="entry name" value="SH2 domain"/>
    <property type="match status" value="1"/>
</dbReference>
<dbReference type="SMART" id="SM00252">
    <property type="entry name" value="SH2"/>
    <property type="match status" value="1"/>
</dbReference>
<dbReference type="AlphaFoldDB" id="A0A915LEF6"/>
<evidence type="ECO:0000256" key="1">
    <source>
        <dbReference type="PROSITE-ProRule" id="PRU00191"/>
    </source>
</evidence>
<dbReference type="WBParaSite" id="nRc.2.0.1.t48231-RA">
    <property type="protein sequence ID" value="nRc.2.0.1.t48231-RA"/>
    <property type="gene ID" value="nRc.2.0.1.g48231"/>
</dbReference>
<keyword evidence="4" id="KW-1185">Reference proteome</keyword>
<name>A0A915LEF6_ROMCU</name>